<gene>
    <name evidence="1" type="ORF">GCM10011581_49730</name>
</gene>
<proteinExistence type="predicted"/>
<evidence type="ECO:0000313" key="2">
    <source>
        <dbReference type="Proteomes" id="UP000597989"/>
    </source>
</evidence>
<sequence length="133" mass="15159">MSRSDVFSGGTLVHRRRESQDRIGLALRLPEPLRQGQRHEIALRLRVAEMLPHYVCVPKSSCEEFDLTVRFGARLPRSVSLLEKVFQNDVSDDSVTGKPLDPDASGEVRVRFRQLEPGFAYGIRWEGCPQEPR</sequence>
<organism evidence="1 2">
    <name type="scientific">Saccharopolyspora thermophila</name>
    <dbReference type="NCBI Taxonomy" id="89367"/>
    <lineage>
        <taxon>Bacteria</taxon>
        <taxon>Bacillati</taxon>
        <taxon>Actinomycetota</taxon>
        <taxon>Actinomycetes</taxon>
        <taxon>Pseudonocardiales</taxon>
        <taxon>Pseudonocardiaceae</taxon>
        <taxon>Saccharopolyspora</taxon>
    </lineage>
</organism>
<accession>A0A917KBE0</accession>
<reference evidence="1 2" key="1">
    <citation type="journal article" date="2014" name="Int. J. Syst. Evol. Microbiol.">
        <title>Complete genome sequence of Corynebacterium casei LMG S-19264T (=DSM 44701T), isolated from a smear-ripened cheese.</title>
        <authorList>
            <consortium name="US DOE Joint Genome Institute (JGI-PGF)"/>
            <person name="Walter F."/>
            <person name="Albersmeier A."/>
            <person name="Kalinowski J."/>
            <person name="Ruckert C."/>
        </authorList>
    </citation>
    <scope>NUCLEOTIDE SEQUENCE [LARGE SCALE GENOMIC DNA]</scope>
    <source>
        <strain evidence="1 2">CGMCC 4.7206</strain>
    </source>
</reference>
<dbReference type="Proteomes" id="UP000597989">
    <property type="component" value="Unassembled WGS sequence"/>
</dbReference>
<dbReference type="RefSeq" id="WP_188991839.1">
    <property type="nucleotide sequence ID" value="NZ_BMMT01000029.1"/>
</dbReference>
<evidence type="ECO:0000313" key="1">
    <source>
        <dbReference type="EMBL" id="GGJ06827.1"/>
    </source>
</evidence>
<protein>
    <submittedName>
        <fullName evidence="1">Uncharacterized protein</fullName>
    </submittedName>
</protein>
<dbReference type="EMBL" id="BMMT01000029">
    <property type="protein sequence ID" value="GGJ06827.1"/>
    <property type="molecule type" value="Genomic_DNA"/>
</dbReference>
<name>A0A917KBE0_9PSEU</name>
<dbReference type="AlphaFoldDB" id="A0A917KBE0"/>
<comment type="caution">
    <text evidence="1">The sequence shown here is derived from an EMBL/GenBank/DDBJ whole genome shotgun (WGS) entry which is preliminary data.</text>
</comment>